<dbReference type="SMART" id="SM00869">
    <property type="entry name" value="Autotransporter"/>
    <property type="match status" value="1"/>
</dbReference>
<evidence type="ECO:0000313" key="2">
    <source>
        <dbReference type="EMBL" id="MFC0323932.1"/>
    </source>
</evidence>
<feature type="domain" description="Autotransporter" evidence="1">
    <location>
        <begin position="1249"/>
        <end position="1525"/>
    </location>
</feature>
<protein>
    <submittedName>
        <fullName evidence="2">Autotransporter outer membrane beta-barrel domain-containing protein</fullName>
    </submittedName>
</protein>
<comment type="caution">
    <text evidence="2">The sequence shown here is derived from an EMBL/GenBank/DDBJ whole genome shotgun (WGS) entry which is preliminary data.</text>
</comment>
<keyword evidence="3" id="KW-1185">Reference proteome</keyword>
<dbReference type="Gene3D" id="2.160.20.20">
    <property type="match status" value="1"/>
</dbReference>
<dbReference type="InterPro" id="IPR036709">
    <property type="entry name" value="Autotransporte_beta_dom_sf"/>
</dbReference>
<dbReference type="PROSITE" id="PS51208">
    <property type="entry name" value="AUTOTRANSPORTER"/>
    <property type="match status" value="1"/>
</dbReference>
<dbReference type="Pfam" id="PF03797">
    <property type="entry name" value="Autotransporter"/>
    <property type="match status" value="1"/>
</dbReference>
<dbReference type="InterPro" id="IPR011050">
    <property type="entry name" value="Pectin_lyase_fold/virulence"/>
</dbReference>
<sequence length="1526" mass="164479">MGEKGIQVGSITTVGEGTSVILTSKQKISSDYIFASGKGSSVKLDNSQGEGGIQTGYISAVGANASITLDSKGNGDIQTGYISAGGANASITLDSKGNGDIQTGYIFAGGANASITLDSKGNGDIQTGYIFASGANASITLDSKGNGDIRTGYISAVGANALIALMSKKNINSEHIEVTGLSASVVLKTQENITITDSLSTVAKNSPYRLGILNYGNTVTLETAKDNIITFTNNSPVNMQVFGGIFASDYSGTEGGIVTLSATNNRISVEGASTDEKYLIVAKSSNPTSMNRVELIATQDNLLKMDNRASKLLYGVFANKGDVRLVAKGINSLIISRDEQATESDSGVIPTVYGYRTSGVQGTIEVEGKVNNFLLDTPNVRTRYGVSSSAGTINITATAGDNQFTISSDTQFDTSQSGGGNIYGILSTAGGKSTFKASRFNQLIIGKEEGIAKDTMKSSVYGLSSDGRGTIELEAAENHLSVNANAWNGIVVKTFDADFTSGGIQLTATEAGNFITHQTSVNSTPTQGTEGNLIKAQGSNVTLSAPNGINHLSATLLLNQALPEDLRNIKSLYRGITAWRGNEVKLSAKANTIQLYSEGSGLGLGYQSTDGVLRNTHTLQSIGVLATGVDKAGKGIAGATAQLIASAGDNTVDMQLRVHGEVYGVVSQHESKVLLSAEQGRNLITVINPDINTPQMPLLDSKLVYRIGLHNSGNSTLKLNAKENRISIGGNPTIQTGIFTGSESSTELLASTGDNHVIVKNAMLGSRGLEVKPDIITSTSNQQSLTLNAPNGNNIIELSGDSQDLAIINASPVLKQREDYLRGEGTTGAFASDKGSMLTLRAKNNIIQQTLPENTEHLKHYGASARDESRIVLEAQERNQLTGANIGVSANTKAHIELVAPHNTVLASKTAVRSSYEGVASIEGELNIAAPVAAVAFSAGQVQLNYSQSSRIQGHMWADNGQIEVKSHGSTLLMKGDSQAINGGLVALNLTPNSYLEGRIDNFNAFANAQHNALFPMIQDSLNPAAIANSAGTVNLNLAKDSLWMMTGQSWVSQLGGEGTVDLNSQTEGRALHIDKLAGANRFLMQLNKDGVHSDMLYVKEGTATPQDVVIKNLPEVVNSMDYGDRLRFATVQRSQNEFVNGKVYATTEDRLFRQALRVEYSDQATDPDNTVEYNQAFNGQEMTQEKAGDVYSQEYGGAGSQNVYLVKSRDNHPSRNTTDIGDMFDATAYYGFMLDTYTKREGERAYSLLDKKEGAWARATHTRLTQSGVFSFNNNDYEIGYDKFSRNEEEKKRKWGLSFTYSHAKASLDNEFSKGRIKKYVLSLYNTNQRQNEEGDDSYYNDNVLRIGALHNHYDAVMRNGQLWGRGDYKNYLLSASTEHGYRKFIDDDKRWYIVPQAQLQFAYLTSADYRTSNDIEVKLSHTKSLIGRVGMDVVRWLDETGDNRLYVKGNILHEFLGKRSFNAKDRTGAYQNSWNTRGTWYAVGVGYNAHVSEKTNVFIDAEKEFGHGRAGSYNLRLAISWQFK</sequence>
<dbReference type="RefSeq" id="WP_382375929.1">
    <property type="nucleotide sequence ID" value="NZ_JBHLWA010000049.1"/>
</dbReference>
<dbReference type="Gene3D" id="2.40.128.130">
    <property type="entry name" value="Autotransporter beta-domain"/>
    <property type="match status" value="1"/>
</dbReference>
<dbReference type="InterPro" id="IPR006315">
    <property type="entry name" value="OM_autotransptr_brl_dom"/>
</dbReference>
<evidence type="ECO:0000313" key="3">
    <source>
        <dbReference type="Proteomes" id="UP001589769"/>
    </source>
</evidence>
<dbReference type="SUPFAM" id="SSF51126">
    <property type="entry name" value="Pectin lyase-like"/>
    <property type="match status" value="1"/>
</dbReference>
<dbReference type="InterPro" id="IPR012332">
    <property type="entry name" value="Autotransporter_pectin_lyase_C"/>
</dbReference>
<dbReference type="InterPro" id="IPR005546">
    <property type="entry name" value="Autotransporte_beta"/>
</dbReference>
<dbReference type="NCBIfam" id="TIGR01414">
    <property type="entry name" value="autotrans_barl"/>
    <property type="match status" value="1"/>
</dbReference>
<evidence type="ECO:0000259" key="1">
    <source>
        <dbReference type="PROSITE" id="PS51208"/>
    </source>
</evidence>
<gene>
    <name evidence="2" type="ORF">ACFFHT_10275</name>
</gene>
<name>A0ABV6HZ80_9PAST</name>
<accession>A0ABV6HZ80</accession>
<dbReference type="EMBL" id="JBHLWA010000049">
    <property type="protein sequence ID" value="MFC0323932.1"/>
    <property type="molecule type" value="Genomic_DNA"/>
</dbReference>
<dbReference type="SUPFAM" id="SSF103515">
    <property type="entry name" value="Autotransporter"/>
    <property type="match status" value="1"/>
</dbReference>
<organism evidence="2 3">
    <name type="scientific">Gallibacterium melopsittaci</name>
    <dbReference type="NCBI Taxonomy" id="516063"/>
    <lineage>
        <taxon>Bacteria</taxon>
        <taxon>Pseudomonadati</taxon>
        <taxon>Pseudomonadota</taxon>
        <taxon>Gammaproteobacteria</taxon>
        <taxon>Pasteurellales</taxon>
        <taxon>Pasteurellaceae</taxon>
        <taxon>Gallibacterium</taxon>
    </lineage>
</organism>
<proteinExistence type="predicted"/>
<reference evidence="2 3" key="1">
    <citation type="submission" date="2024-09" db="EMBL/GenBank/DDBJ databases">
        <authorList>
            <person name="Sun Q."/>
            <person name="Mori K."/>
        </authorList>
    </citation>
    <scope>NUCLEOTIDE SEQUENCE [LARGE SCALE GENOMIC DNA]</scope>
    <source>
        <strain evidence="2 3">CCM 7538</strain>
    </source>
</reference>
<dbReference type="Proteomes" id="UP001589769">
    <property type="component" value="Unassembled WGS sequence"/>
</dbReference>